<protein>
    <recommendedName>
        <fullName evidence="5">Helicase ATP-binding domain-containing protein</fullName>
    </recommendedName>
</protein>
<dbReference type="FunFam" id="1.10.10.10:FF:000012">
    <property type="entry name" value="U5 small nuclear ribonucleoprotein helicase"/>
    <property type="match status" value="1"/>
</dbReference>
<dbReference type="InterPro" id="IPR036388">
    <property type="entry name" value="WH-like_DNA-bd_sf"/>
</dbReference>
<dbReference type="SMART" id="SM00973">
    <property type="entry name" value="Sec63"/>
    <property type="match status" value="1"/>
</dbReference>
<gene>
    <name evidence="6" type="ORF">Mgra_00006242</name>
</gene>
<evidence type="ECO:0000256" key="1">
    <source>
        <dbReference type="ARBA" id="ARBA00022741"/>
    </source>
</evidence>
<dbReference type="Gene3D" id="1.10.10.10">
    <property type="entry name" value="Winged helix-like DNA-binding domain superfamily/Winged helix DNA-binding domain"/>
    <property type="match status" value="1"/>
</dbReference>
<accession>A0A8S9ZLT3</accession>
<dbReference type="PANTHER" id="PTHR47961:SF4">
    <property type="entry name" value="ACTIVATING SIGNAL COINTEGRATOR 1 COMPLEX SUBUNIT 3"/>
    <property type="match status" value="1"/>
</dbReference>
<dbReference type="GO" id="GO:0016787">
    <property type="term" value="F:hydrolase activity"/>
    <property type="evidence" value="ECO:0007669"/>
    <property type="project" value="UniProtKB-KW"/>
</dbReference>
<dbReference type="SUPFAM" id="SSF158702">
    <property type="entry name" value="Sec63 N-terminal domain-like"/>
    <property type="match status" value="1"/>
</dbReference>
<dbReference type="FunFam" id="1.10.150.20:FF:000004">
    <property type="entry name" value="U5 small nuclear ribonucleoprotein helicase"/>
    <property type="match status" value="1"/>
</dbReference>
<dbReference type="Gene3D" id="2.60.40.150">
    <property type="entry name" value="C2 domain"/>
    <property type="match status" value="1"/>
</dbReference>
<dbReference type="Pfam" id="PF02889">
    <property type="entry name" value="Sec63"/>
    <property type="match status" value="1"/>
</dbReference>
<dbReference type="InterPro" id="IPR014001">
    <property type="entry name" value="Helicase_ATP-bd"/>
</dbReference>
<evidence type="ECO:0000259" key="5">
    <source>
        <dbReference type="PROSITE" id="PS51192"/>
    </source>
</evidence>
<dbReference type="InterPro" id="IPR050474">
    <property type="entry name" value="Hel308_SKI2-like"/>
</dbReference>
<comment type="caution">
    <text evidence="6">The sequence shown here is derived from an EMBL/GenBank/DDBJ whole genome shotgun (WGS) entry which is preliminary data.</text>
</comment>
<feature type="domain" description="Helicase ATP-binding" evidence="5">
    <location>
        <begin position="220"/>
        <end position="324"/>
    </location>
</feature>
<dbReference type="OrthoDB" id="5575at2759"/>
<dbReference type="GO" id="GO:0005524">
    <property type="term" value="F:ATP binding"/>
    <property type="evidence" value="ECO:0007669"/>
    <property type="project" value="UniProtKB-KW"/>
</dbReference>
<keyword evidence="4" id="KW-0067">ATP-binding</keyword>
<dbReference type="EMBL" id="JABEBT010000059">
    <property type="protein sequence ID" value="KAF7634387.1"/>
    <property type="molecule type" value="Genomic_DNA"/>
</dbReference>
<keyword evidence="7" id="KW-1185">Reference proteome</keyword>
<dbReference type="InterPro" id="IPR011545">
    <property type="entry name" value="DEAD/DEAH_box_helicase_dom"/>
</dbReference>
<keyword evidence="2" id="KW-0378">Hydrolase</keyword>
<evidence type="ECO:0000313" key="7">
    <source>
        <dbReference type="Proteomes" id="UP000605970"/>
    </source>
</evidence>
<dbReference type="GO" id="GO:0003676">
    <property type="term" value="F:nucleic acid binding"/>
    <property type="evidence" value="ECO:0007669"/>
    <property type="project" value="InterPro"/>
</dbReference>
<organism evidence="6 7">
    <name type="scientific">Meloidogyne graminicola</name>
    <dbReference type="NCBI Taxonomy" id="189291"/>
    <lineage>
        <taxon>Eukaryota</taxon>
        <taxon>Metazoa</taxon>
        <taxon>Ecdysozoa</taxon>
        <taxon>Nematoda</taxon>
        <taxon>Chromadorea</taxon>
        <taxon>Rhabditida</taxon>
        <taxon>Tylenchina</taxon>
        <taxon>Tylenchomorpha</taxon>
        <taxon>Tylenchoidea</taxon>
        <taxon>Meloidogynidae</taxon>
        <taxon>Meloidogyninae</taxon>
        <taxon>Meloidogyne</taxon>
    </lineage>
</organism>
<sequence>MQGKWQSLNPLHQFKKLPTEVVRTLDKKNLPFDRLYDLDVHQLGELLRVPKMGKPLYNFIRQIPKLDMTTLILPITRSTLRVELTITPDFQWGEKIHGSSEGFWIFVEDVNGEIILHHEYFLLKQKYCTEEHIVKMFVPVFDPHPPLHFIRIVSDRWLGSETVLPVSFRHLILPEKYPPPTELLDLQPLPISALNNPEFEQIFERRGIRSFNPIQTQVFRTCYETNENVFIGAPNGSGKSVCAEFALLRHFENNPNGKAVYCTSLDDLAKNVYFDWLERISVLLKKVVVLLTGENSIDIKLLKRADVVVSTAERIIFLEDGKIDQMYKKLGCSLLIIYIWLEDLMEFPVLEFVCSRMRYVGNQLDSKLRIVAMATSLMNAWLGCEQNYNFSPNARPVPLDLRIDGFNLSHAPTRLSAMVRPVYSSILRHGGKLEPKPVLIFVPNRRLTRSLAVDLLTYALADRQENRFLHMNPEEDPFSSIVERLNDESLKETIKRGVGFLHEGTTSVDSESICIVPYTMCYQIQMRAYLVILMDTQFYNGKHNTYEDYPIGDVLHMIGLANLQRRNDEGACQCVLMCQSFLFEPLPVESHLDHCLHDHFNAEIVTKTIENKQDAIDYLTWTLLYRRMTQNPNYYNLHGTSHRHLSDSLSELVH</sequence>
<dbReference type="SMART" id="SM00487">
    <property type="entry name" value="DEXDc"/>
    <property type="match status" value="1"/>
</dbReference>
<reference evidence="6" key="1">
    <citation type="journal article" date="2020" name="Ecol. Evol.">
        <title>Genome structure and content of the rice root-knot nematode (Meloidogyne graminicola).</title>
        <authorList>
            <person name="Phan N.T."/>
            <person name="Danchin E.G.J."/>
            <person name="Klopp C."/>
            <person name="Perfus-Barbeoch L."/>
            <person name="Kozlowski D.K."/>
            <person name="Koutsovoulos G.D."/>
            <person name="Lopez-Roques C."/>
            <person name="Bouchez O."/>
            <person name="Zahm M."/>
            <person name="Besnard G."/>
            <person name="Bellafiore S."/>
        </authorList>
    </citation>
    <scope>NUCLEOTIDE SEQUENCE</scope>
    <source>
        <strain evidence="6">VN-18</strain>
    </source>
</reference>
<keyword evidence="1" id="KW-0547">Nucleotide-binding</keyword>
<dbReference type="Pfam" id="PF00270">
    <property type="entry name" value="DEAD"/>
    <property type="match status" value="1"/>
</dbReference>
<dbReference type="Gene3D" id="3.40.50.300">
    <property type="entry name" value="P-loop containing nucleotide triphosphate hydrolases"/>
    <property type="match status" value="2"/>
</dbReference>
<dbReference type="Proteomes" id="UP000605970">
    <property type="component" value="Unassembled WGS sequence"/>
</dbReference>
<dbReference type="InterPro" id="IPR057842">
    <property type="entry name" value="WH_MER3"/>
</dbReference>
<dbReference type="GO" id="GO:0004386">
    <property type="term" value="F:helicase activity"/>
    <property type="evidence" value="ECO:0007669"/>
    <property type="project" value="UniProtKB-KW"/>
</dbReference>
<evidence type="ECO:0000313" key="6">
    <source>
        <dbReference type="EMBL" id="KAF7634387.1"/>
    </source>
</evidence>
<dbReference type="AlphaFoldDB" id="A0A8S9ZLT3"/>
<dbReference type="FunFam" id="2.60.40.150:FF:000004">
    <property type="entry name" value="RNA helicase, activating signal cointegrator 1"/>
    <property type="match status" value="1"/>
</dbReference>
<dbReference type="Gene3D" id="1.10.150.20">
    <property type="entry name" value="5' to 3' exonuclease, C-terminal subdomain"/>
    <property type="match status" value="1"/>
</dbReference>
<dbReference type="InterPro" id="IPR035892">
    <property type="entry name" value="C2_domain_sf"/>
</dbReference>
<keyword evidence="3" id="KW-0347">Helicase</keyword>
<dbReference type="PANTHER" id="PTHR47961">
    <property type="entry name" value="DNA POLYMERASE THETA, PUTATIVE (AFU_ORTHOLOGUE AFUA_1G05260)-RELATED"/>
    <property type="match status" value="1"/>
</dbReference>
<evidence type="ECO:0000256" key="3">
    <source>
        <dbReference type="ARBA" id="ARBA00022806"/>
    </source>
</evidence>
<dbReference type="PROSITE" id="PS51192">
    <property type="entry name" value="HELICASE_ATP_BIND_1"/>
    <property type="match status" value="1"/>
</dbReference>
<dbReference type="InterPro" id="IPR004179">
    <property type="entry name" value="Sec63-dom"/>
</dbReference>
<evidence type="ECO:0000256" key="4">
    <source>
        <dbReference type="ARBA" id="ARBA00022840"/>
    </source>
</evidence>
<name>A0A8S9ZLT3_9BILA</name>
<dbReference type="GO" id="GO:0005634">
    <property type="term" value="C:nucleus"/>
    <property type="evidence" value="ECO:0007669"/>
    <property type="project" value="TreeGrafter"/>
</dbReference>
<proteinExistence type="predicted"/>
<dbReference type="Pfam" id="PF23445">
    <property type="entry name" value="WHD_SNRNP200"/>
    <property type="match status" value="1"/>
</dbReference>
<dbReference type="SUPFAM" id="SSF52540">
    <property type="entry name" value="P-loop containing nucleoside triphosphate hydrolases"/>
    <property type="match status" value="2"/>
</dbReference>
<evidence type="ECO:0000256" key="2">
    <source>
        <dbReference type="ARBA" id="ARBA00022801"/>
    </source>
</evidence>
<dbReference type="InterPro" id="IPR027417">
    <property type="entry name" value="P-loop_NTPase"/>
</dbReference>